<organism evidence="2 3">
    <name type="scientific">Stereocaulon virgatum</name>
    <dbReference type="NCBI Taxonomy" id="373712"/>
    <lineage>
        <taxon>Eukaryota</taxon>
        <taxon>Fungi</taxon>
        <taxon>Dikarya</taxon>
        <taxon>Ascomycota</taxon>
        <taxon>Pezizomycotina</taxon>
        <taxon>Lecanoromycetes</taxon>
        <taxon>OSLEUM clade</taxon>
        <taxon>Lecanoromycetidae</taxon>
        <taxon>Lecanorales</taxon>
        <taxon>Lecanorineae</taxon>
        <taxon>Stereocaulaceae</taxon>
        <taxon>Stereocaulon</taxon>
    </lineage>
</organism>
<dbReference type="Proteomes" id="UP001590950">
    <property type="component" value="Unassembled WGS sequence"/>
</dbReference>
<evidence type="ECO:0000256" key="1">
    <source>
        <dbReference type="ARBA" id="ARBA00010617"/>
    </source>
</evidence>
<dbReference type="InterPro" id="IPR050121">
    <property type="entry name" value="Cytochrome_P450_monoxygenase"/>
</dbReference>
<reference evidence="2 3" key="1">
    <citation type="submission" date="2024-09" db="EMBL/GenBank/DDBJ databases">
        <title>Rethinking Asexuality: The Enigmatic Case of Functional Sexual Genes in Lepraria (Stereocaulaceae).</title>
        <authorList>
            <person name="Doellman M."/>
            <person name="Sun Y."/>
            <person name="Barcenas-Pena A."/>
            <person name="Lumbsch H.T."/>
            <person name="Grewe F."/>
        </authorList>
    </citation>
    <scope>NUCLEOTIDE SEQUENCE [LARGE SCALE GENOMIC DNA]</scope>
    <source>
        <strain evidence="2 3">Mercado 3170</strain>
    </source>
</reference>
<gene>
    <name evidence="2" type="ORF">N7G274_003289</name>
</gene>
<evidence type="ECO:0000313" key="2">
    <source>
        <dbReference type="EMBL" id="KAL2043770.1"/>
    </source>
</evidence>
<comment type="caution">
    <text evidence="2">The sequence shown here is derived from an EMBL/GenBank/DDBJ whole genome shotgun (WGS) entry which is preliminary data.</text>
</comment>
<dbReference type="InterPro" id="IPR001128">
    <property type="entry name" value="Cyt_P450"/>
</dbReference>
<dbReference type="SUPFAM" id="SSF48264">
    <property type="entry name" value="Cytochrome P450"/>
    <property type="match status" value="1"/>
</dbReference>
<evidence type="ECO:0008006" key="4">
    <source>
        <dbReference type="Google" id="ProtNLM"/>
    </source>
</evidence>
<dbReference type="PANTHER" id="PTHR24305">
    <property type="entry name" value="CYTOCHROME P450"/>
    <property type="match status" value="1"/>
</dbReference>
<keyword evidence="3" id="KW-1185">Reference proteome</keyword>
<dbReference type="Gene3D" id="1.10.630.10">
    <property type="entry name" value="Cytochrome P450"/>
    <property type="match status" value="1"/>
</dbReference>
<dbReference type="InterPro" id="IPR036396">
    <property type="entry name" value="Cyt_P450_sf"/>
</dbReference>
<dbReference type="Pfam" id="PF00067">
    <property type="entry name" value="p450"/>
    <property type="match status" value="1"/>
</dbReference>
<proteinExistence type="inferred from homology"/>
<sequence>MRMNWLFTILLPLLIYLLWLTYALLKNYIKARTLNVPVIISPIAPNNPLWILIHQHLKSRLKSSPLGITGFTRYIYYGWAYDDKYRTHERLGPAFVVVNPSTVELYIANGEAVDSILTRAKDFPKPVALYKPVEIYGQNVNTVVGADWQRHRKMTAPAFNERNSGLVWDQATRKAKDILKEWSSCNGDGTTSTINGTITLALYVLTSVGFGVSYSFKPGSSSLSPGHTLTYRDALAGLTNNIIPVFIFPSKFFTLPYIPANFRRIGTYLKEFKAYMTEMLARERELIDEREPGTGNLISSLVRASDQANGYALTESEIFGNIFFYSLAGHESTANTIAFAIHLLVVYPSYQDCLQA</sequence>
<accession>A0ABR4AF81</accession>
<dbReference type="PANTHER" id="PTHR24305:SF166">
    <property type="entry name" value="CYTOCHROME P450 12A4, MITOCHONDRIAL-RELATED"/>
    <property type="match status" value="1"/>
</dbReference>
<protein>
    <recommendedName>
        <fullName evidence="4">Cytochrome P450</fullName>
    </recommendedName>
</protein>
<comment type="similarity">
    <text evidence="1">Belongs to the cytochrome P450 family.</text>
</comment>
<evidence type="ECO:0000313" key="3">
    <source>
        <dbReference type="Proteomes" id="UP001590950"/>
    </source>
</evidence>
<dbReference type="EMBL" id="JBEFKJ010000010">
    <property type="protein sequence ID" value="KAL2043770.1"/>
    <property type="molecule type" value="Genomic_DNA"/>
</dbReference>
<name>A0ABR4AF81_9LECA</name>